<reference evidence="1" key="1">
    <citation type="submission" date="2021-02" db="EMBL/GenBank/DDBJ databases">
        <authorList>
            <person name="Dougan E. K."/>
            <person name="Rhodes N."/>
            <person name="Thang M."/>
            <person name="Chan C."/>
        </authorList>
    </citation>
    <scope>NUCLEOTIDE SEQUENCE</scope>
</reference>
<evidence type="ECO:0000313" key="2">
    <source>
        <dbReference type="Proteomes" id="UP000654075"/>
    </source>
</evidence>
<evidence type="ECO:0000313" key="1">
    <source>
        <dbReference type="EMBL" id="CAE8614024.1"/>
    </source>
</evidence>
<comment type="caution">
    <text evidence="1">The sequence shown here is derived from an EMBL/GenBank/DDBJ whole genome shotgun (WGS) entry which is preliminary data.</text>
</comment>
<name>A0A813FNE9_POLGL</name>
<protein>
    <submittedName>
        <fullName evidence="1">Uncharacterized protein</fullName>
    </submittedName>
</protein>
<organism evidence="1 2">
    <name type="scientific">Polarella glacialis</name>
    <name type="common">Dinoflagellate</name>
    <dbReference type="NCBI Taxonomy" id="89957"/>
    <lineage>
        <taxon>Eukaryota</taxon>
        <taxon>Sar</taxon>
        <taxon>Alveolata</taxon>
        <taxon>Dinophyceae</taxon>
        <taxon>Suessiales</taxon>
        <taxon>Suessiaceae</taxon>
        <taxon>Polarella</taxon>
    </lineage>
</organism>
<keyword evidence="2" id="KW-1185">Reference proteome</keyword>
<gene>
    <name evidence="1" type="ORF">PGLA1383_LOCUS31760</name>
</gene>
<sequence length="87" mass="9439">MCRTLCSCRHPGKRLQKSSRDGGYFAAALLAALAVPTSGAWAKLPSLESDKNSLEGYNFEGLGSRLQVLDQGYNKEAQAQLNPMGHR</sequence>
<accession>A0A813FNE9</accession>
<dbReference type="AlphaFoldDB" id="A0A813FNE9"/>
<dbReference type="EMBL" id="CAJNNV010025355">
    <property type="protein sequence ID" value="CAE8614024.1"/>
    <property type="molecule type" value="Genomic_DNA"/>
</dbReference>
<proteinExistence type="predicted"/>
<dbReference type="Proteomes" id="UP000654075">
    <property type="component" value="Unassembled WGS sequence"/>
</dbReference>